<dbReference type="RefSeq" id="WP_094516842.1">
    <property type="nucleotide sequence ID" value="NZ_NGNV01000063.1"/>
</dbReference>
<dbReference type="InterPro" id="IPR050239">
    <property type="entry name" value="Sigma-70_RNA_pol_init_factors"/>
</dbReference>
<gene>
    <name evidence="2" type="ORF">CBF53_10810</name>
    <name evidence="3" type="ORF">CBF70_10680</name>
</gene>
<dbReference type="Pfam" id="PF04545">
    <property type="entry name" value="Sigma70_r4"/>
    <property type="match status" value="1"/>
</dbReference>
<comment type="caution">
    <text evidence="3">The sequence shown here is derived from an EMBL/GenBank/DDBJ whole genome shotgun (WGS) entry which is preliminary data.</text>
</comment>
<dbReference type="Gene3D" id="1.10.10.10">
    <property type="entry name" value="Winged helix-like DNA-binding domain superfamily/Winged helix DNA-binding domain"/>
    <property type="match status" value="1"/>
</dbReference>
<dbReference type="GO" id="GO:0003700">
    <property type="term" value="F:DNA-binding transcription factor activity"/>
    <property type="evidence" value="ECO:0007669"/>
    <property type="project" value="InterPro"/>
</dbReference>
<reference evidence="2" key="2">
    <citation type="submission" date="2017-05" db="EMBL/GenBank/DDBJ databases">
        <authorList>
            <person name="Lin X.B."/>
            <person name="Stothard P."/>
            <person name="Tasseva G."/>
            <person name="Walter J."/>
        </authorList>
    </citation>
    <scope>NUCLEOTIDE SEQUENCE</scope>
    <source>
        <strain evidence="2">609u</strain>
    </source>
</reference>
<evidence type="ECO:0000259" key="1">
    <source>
        <dbReference type="Pfam" id="PF04545"/>
    </source>
</evidence>
<evidence type="ECO:0000313" key="3">
    <source>
        <dbReference type="EMBL" id="OYR89833.1"/>
    </source>
</evidence>
<dbReference type="InterPro" id="IPR036388">
    <property type="entry name" value="WH-like_DNA-bd_sf"/>
</dbReference>
<keyword evidence="5" id="KW-1185">Reference proteome</keyword>
<evidence type="ECO:0000313" key="5">
    <source>
        <dbReference type="Proteomes" id="UP000216316"/>
    </source>
</evidence>
<dbReference type="GO" id="GO:0006352">
    <property type="term" value="P:DNA-templated transcription initiation"/>
    <property type="evidence" value="ECO:0007669"/>
    <property type="project" value="InterPro"/>
</dbReference>
<dbReference type="Proteomes" id="UP000216316">
    <property type="component" value="Unassembled WGS sequence"/>
</dbReference>
<protein>
    <recommendedName>
        <fullName evidence="1">RNA polymerase sigma-70 region 4 domain-containing protein</fullName>
    </recommendedName>
</protein>
<dbReference type="AlphaFoldDB" id="A0A256L9M5"/>
<dbReference type="PANTHER" id="PTHR30603">
    <property type="entry name" value="RNA POLYMERASE SIGMA FACTOR RPO"/>
    <property type="match status" value="1"/>
</dbReference>
<feature type="domain" description="RNA polymerase sigma-70 region 4" evidence="1">
    <location>
        <begin position="274"/>
        <end position="334"/>
    </location>
</feature>
<name>A0A256L9M5_9LACO</name>
<dbReference type="InterPro" id="IPR013324">
    <property type="entry name" value="RNA_pol_sigma_r3/r4-like"/>
</dbReference>
<dbReference type="InterPro" id="IPR007630">
    <property type="entry name" value="RNA_pol_sigma70_r4"/>
</dbReference>
<dbReference type="SUPFAM" id="SSF88659">
    <property type="entry name" value="Sigma3 and sigma4 domains of RNA polymerase sigma factors"/>
    <property type="match status" value="1"/>
</dbReference>
<organism evidence="3 4">
    <name type="scientific">Lactobacillus taiwanensis</name>
    <dbReference type="NCBI Taxonomy" id="508451"/>
    <lineage>
        <taxon>Bacteria</taxon>
        <taxon>Bacillati</taxon>
        <taxon>Bacillota</taxon>
        <taxon>Bacilli</taxon>
        <taxon>Lactobacillales</taxon>
        <taxon>Lactobacillaceae</taxon>
        <taxon>Lactobacillus</taxon>
    </lineage>
</organism>
<dbReference type="Proteomes" id="UP000215828">
    <property type="component" value="Unassembled WGS sequence"/>
</dbReference>
<dbReference type="PANTHER" id="PTHR30603:SF60">
    <property type="entry name" value="RNA POLYMERASE SIGMA FACTOR RPOD"/>
    <property type="match status" value="1"/>
</dbReference>
<evidence type="ECO:0000313" key="2">
    <source>
        <dbReference type="EMBL" id="OYR86930.1"/>
    </source>
</evidence>
<dbReference type="CDD" id="cd06171">
    <property type="entry name" value="Sigma70_r4"/>
    <property type="match status" value="1"/>
</dbReference>
<accession>A0A256L9M5</accession>
<reference evidence="3 4" key="1">
    <citation type="submission" date="2017-04" db="EMBL/GenBank/DDBJ databases">
        <authorList>
            <person name="Afonso C.L."/>
            <person name="Miller P.J."/>
            <person name="Scott M.A."/>
            <person name="Spackman E."/>
            <person name="Goraichik I."/>
            <person name="Dimitrov K.M."/>
            <person name="Suarez D.L."/>
            <person name="Swayne D.E."/>
        </authorList>
    </citation>
    <scope>NUCLEOTIDE SEQUENCE [LARGE SCALE GENOMIC DNA]</scope>
    <source>
        <strain evidence="3 4">609q</strain>
    </source>
</reference>
<proteinExistence type="predicted"/>
<dbReference type="EMBL" id="NGNV01000063">
    <property type="protein sequence ID" value="OYR86930.1"/>
    <property type="molecule type" value="Genomic_DNA"/>
</dbReference>
<sequence length="366" mass="43436">MEIRIDKNFVIKVPRFTDDLEDLHELYQINFGMFKFNSDDYESLNTKIVLSKNDCWNKAIALLILNANLITKKIYDKVHKEEYPYYAYPYIQFKNKITFIVESLAINTIDKLIQDLKKNQNLKISTYVINAMTYAFNKDGDQLHGTRSQIIRIPLLKKKQQQAEKWVDKKIKYDSLYGRPKRSYKDELAKVRKQIGKVDINANKFAKLKKQERQLVVLNENEPSKNLPYFVVIDEITLLPPKELNNTIDQNTYCFNNRLGSKPYATLQDKLDIVLDTLTDREDSVLRLRYYIDSFDEEEEQVGKVRSVSDIARIFGVNEYRIRQIINKAIKKLKTPERNEQIQEFLNMNYEVFEIKDEHNQLPYSW</sequence>
<dbReference type="EMBL" id="NGNX01000063">
    <property type="protein sequence ID" value="OYR89833.1"/>
    <property type="molecule type" value="Genomic_DNA"/>
</dbReference>
<evidence type="ECO:0000313" key="4">
    <source>
        <dbReference type="Proteomes" id="UP000215828"/>
    </source>
</evidence>
<reference evidence="4 5" key="3">
    <citation type="submission" date="2017-09" db="EMBL/GenBank/DDBJ databases">
        <title>Tripartite evolution among Lactobacillus johnsonii, Lactobacillus taiwanensis, Lactobacillus reuteri and their rodent host.</title>
        <authorList>
            <person name="Wang T."/>
            <person name="Knowles S."/>
            <person name="Cheng C."/>
        </authorList>
    </citation>
    <scope>NUCLEOTIDE SEQUENCE [LARGE SCALE GENOMIC DNA]</scope>
    <source>
        <strain evidence="3 4">609q</strain>
        <strain evidence="2 5">609u</strain>
    </source>
</reference>